<keyword evidence="3" id="KW-1185">Reference proteome</keyword>
<proteinExistence type="predicted"/>
<feature type="compositionally biased region" description="Polar residues" evidence="1">
    <location>
        <begin position="70"/>
        <end position="89"/>
    </location>
</feature>
<evidence type="ECO:0000256" key="1">
    <source>
        <dbReference type="SAM" id="MobiDB-lite"/>
    </source>
</evidence>
<dbReference type="AlphaFoldDB" id="A0A6A6P7B2"/>
<organism evidence="2 3">
    <name type="scientific">Lineolata rhizophorae</name>
    <dbReference type="NCBI Taxonomy" id="578093"/>
    <lineage>
        <taxon>Eukaryota</taxon>
        <taxon>Fungi</taxon>
        <taxon>Dikarya</taxon>
        <taxon>Ascomycota</taxon>
        <taxon>Pezizomycotina</taxon>
        <taxon>Dothideomycetes</taxon>
        <taxon>Dothideomycetes incertae sedis</taxon>
        <taxon>Lineolatales</taxon>
        <taxon>Lineolataceae</taxon>
        <taxon>Lineolata</taxon>
    </lineage>
</organism>
<reference evidence="2" key="1">
    <citation type="journal article" date="2020" name="Stud. Mycol.">
        <title>101 Dothideomycetes genomes: a test case for predicting lifestyles and emergence of pathogens.</title>
        <authorList>
            <person name="Haridas S."/>
            <person name="Albert R."/>
            <person name="Binder M."/>
            <person name="Bloem J."/>
            <person name="Labutti K."/>
            <person name="Salamov A."/>
            <person name="Andreopoulos B."/>
            <person name="Baker S."/>
            <person name="Barry K."/>
            <person name="Bills G."/>
            <person name="Bluhm B."/>
            <person name="Cannon C."/>
            <person name="Castanera R."/>
            <person name="Culley D."/>
            <person name="Daum C."/>
            <person name="Ezra D."/>
            <person name="Gonzalez J."/>
            <person name="Henrissat B."/>
            <person name="Kuo A."/>
            <person name="Liang C."/>
            <person name="Lipzen A."/>
            <person name="Lutzoni F."/>
            <person name="Magnuson J."/>
            <person name="Mondo S."/>
            <person name="Nolan M."/>
            <person name="Ohm R."/>
            <person name="Pangilinan J."/>
            <person name="Park H.-J."/>
            <person name="Ramirez L."/>
            <person name="Alfaro M."/>
            <person name="Sun H."/>
            <person name="Tritt A."/>
            <person name="Yoshinaga Y."/>
            <person name="Zwiers L.-H."/>
            <person name="Turgeon B."/>
            <person name="Goodwin S."/>
            <person name="Spatafora J."/>
            <person name="Crous P."/>
            <person name="Grigoriev I."/>
        </authorList>
    </citation>
    <scope>NUCLEOTIDE SEQUENCE</scope>
    <source>
        <strain evidence="2">ATCC 16933</strain>
    </source>
</reference>
<accession>A0A6A6P7B2</accession>
<dbReference type="EMBL" id="MU001674">
    <property type="protein sequence ID" value="KAF2459708.1"/>
    <property type="molecule type" value="Genomic_DNA"/>
</dbReference>
<evidence type="ECO:0000313" key="3">
    <source>
        <dbReference type="Proteomes" id="UP000799766"/>
    </source>
</evidence>
<feature type="region of interest" description="Disordered" evidence="1">
    <location>
        <begin position="30"/>
        <end position="58"/>
    </location>
</feature>
<name>A0A6A6P7B2_9PEZI</name>
<feature type="region of interest" description="Disordered" evidence="1">
    <location>
        <begin position="70"/>
        <end position="95"/>
    </location>
</feature>
<dbReference type="Proteomes" id="UP000799766">
    <property type="component" value="Unassembled WGS sequence"/>
</dbReference>
<gene>
    <name evidence="2" type="ORF">BDY21DRAFT_336275</name>
</gene>
<evidence type="ECO:0000313" key="2">
    <source>
        <dbReference type="EMBL" id="KAF2459708.1"/>
    </source>
</evidence>
<protein>
    <submittedName>
        <fullName evidence="2">Uncharacterized protein</fullName>
    </submittedName>
</protein>
<sequence length="132" mass="14686">MRAMGSNTTLSFIQPPIWAGLLPRSVSVCASRPSRPNRIGRCSTPRASTKNSKRSRPSWIGCLRTSTTFPNGSSLSERRMASTNSTAGETNDGAMRWKHNGDIDYTHWALLQSLTPASSLHIKEEIRRERPM</sequence>